<evidence type="ECO:0000313" key="2">
    <source>
        <dbReference type="EMBL" id="MBX31390.1"/>
    </source>
</evidence>
<keyword evidence="1" id="KW-1133">Transmembrane helix</keyword>
<organism evidence="2">
    <name type="scientific">Rhizophora mucronata</name>
    <name type="common">Asiatic mangrove</name>
    <dbReference type="NCBI Taxonomy" id="61149"/>
    <lineage>
        <taxon>Eukaryota</taxon>
        <taxon>Viridiplantae</taxon>
        <taxon>Streptophyta</taxon>
        <taxon>Embryophyta</taxon>
        <taxon>Tracheophyta</taxon>
        <taxon>Spermatophyta</taxon>
        <taxon>Magnoliopsida</taxon>
        <taxon>eudicotyledons</taxon>
        <taxon>Gunneridae</taxon>
        <taxon>Pentapetalae</taxon>
        <taxon>rosids</taxon>
        <taxon>fabids</taxon>
        <taxon>Malpighiales</taxon>
        <taxon>Rhizophoraceae</taxon>
        <taxon>Rhizophora</taxon>
    </lineage>
</organism>
<keyword evidence="1" id="KW-0472">Membrane</keyword>
<dbReference type="EMBL" id="GGEC01050906">
    <property type="protein sequence ID" value="MBX31390.1"/>
    <property type="molecule type" value="Transcribed_RNA"/>
</dbReference>
<evidence type="ECO:0000256" key="1">
    <source>
        <dbReference type="SAM" id="Phobius"/>
    </source>
</evidence>
<reference evidence="2" key="1">
    <citation type="submission" date="2018-02" db="EMBL/GenBank/DDBJ databases">
        <title>Rhizophora mucronata_Transcriptome.</title>
        <authorList>
            <person name="Meera S.P."/>
            <person name="Sreeshan A."/>
            <person name="Augustine A."/>
        </authorList>
    </citation>
    <scope>NUCLEOTIDE SEQUENCE</scope>
    <source>
        <tissue evidence="2">Leaf</tissue>
    </source>
</reference>
<keyword evidence="1" id="KW-0812">Transmembrane</keyword>
<accession>A0A2P2MMG2</accession>
<feature type="transmembrane region" description="Helical" evidence="1">
    <location>
        <begin position="28"/>
        <end position="47"/>
    </location>
</feature>
<proteinExistence type="predicted"/>
<dbReference type="AlphaFoldDB" id="A0A2P2MMG2"/>
<sequence length="56" mass="6684">MSGMKLREQAFFLEMGRTYSIQKNIQRLMILVVILRLKVCIVFRVFICTCFHSRKS</sequence>
<protein>
    <submittedName>
        <fullName evidence="2">Uncharacterized protein LOC103426086</fullName>
    </submittedName>
</protein>
<name>A0A2P2MMG2_RHIMU</name>